<proteinExistence type="predicted"/>
<dbReference type="AlphaFoldDB" id="A0A8D8DPD8"/>
<feature type="region of interest" description="Disordered" evidence="1">
    <location>
        <begin position="94"/>
        <end position="114"/>
    </location>
</feature>
<protein>
    <submittedName>
        <fullName evidence="2">(northern house mosquito) hypothetical protein</fullName>
    </submittedName>
</protein>
<evidence type="ECO:0000256" key="1">
    <source>
        <dbReference type="SAM" id="MobiDB-lite"/>
    </source>
</evidence>
<accession>A0A8D8DPD8</accession>
<evidence type="ECO:0000313" key="2">
    <source>
        <dbReference type="EMBL" id="CAG6516455.1"/>
    </source>
</evidence>
<organism evidence="2">
    <name type="scientific">Culex pipiens</name>
    <name type="common">House mosquito</name>
    <dbReference type="NCBI Taxonomy" id="7175"/>
    <lineage>
        <taxon>Eukaryota</taxon>
        <taxon>Metazoa</taxon>
        <taxon>Ecdysozoa</taxon>
        <taxon>Arthropoda</taxon>
        <taxon>Hexapoda</taxon>
        <taxon>Insecta</taxon>
        <taxon>Pterygota</taxon>
        <taxon>Neoptera</taxon>
        <taxon>Endopterygota</taxon>
        <taxon>Diptera</taxon>
        <taxon>Nematocera</taxon>
        <taxon>Culicoidea</taxon>
        <taxon>Culicidae</taxon>
        <taxon>Culicinae</taxon>
        <taxon>Culicini</taxon>
        <taxon>Culex</taxon>
        <taxon>Culex</taxon>
    </lineage>
</organism>
<feature type="compositionally biased region" description="Basic and acidic residues" evidence="1">
    <location>
        <begin position="46"/>
        <end position="63"/>
    </location>
</feature>
<feature type="region of interest" description="Disordered" evidence="1">
    <location>
        <begin position="1"/>
        <end position="74"/>
    </location>
</feature>
<feature type="compositionally biased region" description="Low complexity" evidence="1">
    <location>
        <begin position="33"/>
        <end position="45"/>
    </location>
</feature>
<sequence>MVPRRLHQRNGEGGQAHQALLLPAMQGGRSHAADGVPAGAGAGSDAESRGEETAEKDQGEGRVEQVGQTMRPVRGLQGPELWQLRRLFGAARERPQAALRDARLHQHGQQKEGS</sequence>
<name>A0A8D8DPD8_CULPI</name>
<dbReference type="EMBL" id="HBUE01278845">
    <property type="protein sequence ID" value="CAG6567954.1"/>
    <property type="molecule type" value="Transcribed_RNA"/>
</dbReference>
<reference evidence="2" key="1">
    <citation type="submission" date="2021-05" db="EMBL/GenBank/DDBJ databases">
        <authorList>
            <person name="Alioto T."/>
            <person name="Alioto T."/>
            <person name="Gomez Garrido J."/>
        </authorList>
    </citation>
    <scope>NUCLEOTIDE SEQUENCE</scope>
</reference>
<dbReference type="EMBL" id="HBUE01173378">
    <property type="protein sequence ID" value="CAG6516455.1"/>
    <property type="molecule type" value="Transcribed_RNA"/>
</dbReference>